<protein>
    <submittedName>
        <fullName evidence="9">4Fe-4S ferredoxin</fullName>
    </submittedName>
</protein>
<dbReference type="EMBL" id="LGTE01000002">
    <property type="protein sequence ID" value="KNZ70805.1"/>
    <property type="molecule type" value="Genomic_DNA"/>
</dbReference>
<dbReference type="PANTHER" id="PTHR43545:SF4">
    <property type="entry name" value="IRON-SULFUR PROTEIN"/>
    <property type="match status" value="1"/>
</dbReference>
<evidence type="ECO:0000259" key="8">
    <source>
        <dbReference type="PROSITE" id="PS51379"/>
    </source>
</evidence>
<keyword evidence="10" id="KW-1185">Reference proteome</keyword>
<evidence type="ECO:0000256" key="6">
    <source>
        <dbReference type="ARBA" id="ARBA00023014"/>
    </source>
</evidence>
<dbReference type="Proteomes" id="UP000037175">
    <property type="component" value="Unassembled WGS sequence"/>
</dbReference>
<dbReference type="Pfam" id="PF13247">
    <property type="entry name" value="Fer4_11"/>
    <property type="match status" value="1"/>
</dbReference>
<evidence type="ECO:0000256" key="1">
    <source>
        <dbReference type="ARBA" id="ARBA00004196"/>
    </source>
</evidence>
<dbReference type="Gene3D" id="3.30.70.20">
    <property type="match status" value="2"/>
</dbReference>
<evidence type="ECO:0000313" key="9">
    <source>
        <dbReference type="EMBL" id="KNZ70805.1"/>
    </source>
</evidence>
<dbReference type="InterPro" id="IPR051555">
    <property type="entry name" value="FDH_Electron_Transfer_Unit"/>
</dbReference>
<keyword evidence="4" id="KW-0677">Repeat</keyword>
<dbReference type="GO" id="GO:0051539">
    <property type="term" value="F:4 iron, 4 sulfur cluster binding"/>
    <property type="evidence" value="ECO:0007669"/>
    <property type="project" value="UniProtKB-KW"/>
</dbReference>
<feature type="signal peptide" evidence="7">
    <location>
        <begin position="1"/>
        <end position="25"/>
    </location>
</feature>
<dbReference type="PROSITE" id="PS51318">
    <property type="entry name" value="TAT"/>
    <property type="match status" value="1"/>
</dbReference>
<keyword evidence="2" id="KW-0004">4Fe-4S</keyword>
<reference evidence="10" key="1">
    <citation type="submission" date="2015-07" db="EMBL/GenBank/DDBJ databases">
        <title>Complete Genome of Thermincola ferriacetica strain Z-0001T.</title>
        <authorList>
            <person name="Lusk B."/>
            <person name="Badalamenti J.P."/>
            <person name="Parameswaran P."/>
            <person name="Bond D.R."/>
            <person name="Torres C.I."/>
        </authorList>
    </citation>
    <scope>NUCLEOTIDE SEQUENCE [LARGE SCALE GENOMIC DNA]</scope>
    <source>
        <strain evidence="10">Z-0001</strain>
    </source>
</reference>
<keyword evidence="7" id="KW-0732">Signal</keyword>
<evidence type="ECO:0000256" key="2">
    <source>
        <dbReference type="ARBA" id="ARBA00022485"/>
    </source>
</evidence>
<feature type="domain" description="4Fe-4S ferredoxin-type" evidence="8">
    <location>
        <begin position="118"/>
        <end position="150"/>
    </location>
</feature>
<feature type="domain" description="4Fe-4S ferredoxin-type" evidence="8">
    <location>
        <begin position="151"/>
        <end position="180"/>
    </location>
</feature>
<evidence type="ECO:0000256" key="7">
    <source>
        <dbReference type="SAM" id="SignalP"/>
    </source>
</evidence>
<dbReference type="PATRIC" id="fig|281456.6.peg.514"/>
<comment type="subcellular location">
    <subcellularLocation>
        <location evidence="1">Cell envelope</location>
    </subcellularLocation>
</comment>
<accession>A0A0L6W5K2</accession>
<sequence length="332" mass="36737" precursor="true">MNEISRRTFFKRTLASIAASTLVLASGNKTVEAGDTVQYGTFIDLTRCDGCAGKDVPACVNACREKNQHNFPQPQEPIQPYWPQTKFEDWSRKKHLTDKLTPYNWTYVQPVEVKHNGKTFKLNIPRRCMHCDNPPCANLCPFGVHNKTKEGAVVIDRNYCMGGAKCRDVCPWDIPQRQAGVGIYLKMAPKLAGGGVMYKCDLCIDLVKKGQEPSCVQACPQKALIFGEKEEMRKLAHRRAKEISGYIYGEKENGGTSTFYVSPVPFDKIHKSIMAKKKQAPKPERIGIPGMKPAVENYLDSANGTLAGYLIAPVAGAFAAGITAIKTMKGEE</sequence>
<evidence type="ECO:0000256" key="3">
    <source>
        <dbReference type="ARBA" id="ARBA00022723"/>
    </source>
</evidence>
<dbReference type="AlphaFoldDB" id="A0A0L6W5K2"/>
<feature type="chain" id="PRO_5039404780" evidence="7">
    <location>
        <begin position="26"/>
        <end position="332"/>
    </location>
</feature>
<dbReference type="RefSeq" id="WP_052216710.1">
    <property type="nucleotide sequence ID" value="NZ_LGTE01000002.1"/>
</dbReference>
<gene>
    <name evidence="9" type="ORF">Tfer_0484</name>
</gene>
<dbReference type="InterPro" id="IPR017896">
    <property type="entry name" value="4Fe4S_Fe-S-bd"/>
</dbReference>
<dbReference type="GO" id="GO:0046872">
    <property type="term" value="F:metal ion binding"/>
    <property type="evidence" value="ECO:0007669"/>
    <property type="project" value="UniProtKB-KW"/>
</dbReference>
<dbReference type="SUPFAM" id="SSF54862">
    <property type="entry name" value="4Fe-4S ferredoxins"/>
    <property type="match status" value="1"/>
</dbReference>
<keyword evidence="6" id="KW-0411">Iron-sulfur</keyword>
<dbReference type="InterPro" id="IPR006311">
    <property type="entry name" value="TAT_signal"/>
</dbReference>
<dbReference type="PROSITE" id="PS51379">
    <property type="entry name" value="4FE4S_FER_2"/>
    <property type="match status" value="2"/>
</dbReference>
<dbReference type="PANTHER" id="PTHR43545">
    <property type="entry name" value="FORMATE DEHYDROGENASE, NITRATE-INDUCIBLE, IRON-SULFUR SUBUNIT"/>
    <property type="match status" value="1"/>
</dbReference>
<dbReference type="CDD" id="cd16368">
    <property type="entry name" value="DMSOR_beta_like"/>
    <property type="match status" value="1"/>
</dbReference>
<keyword evidence="3" id="KW-0479">Metal-binding</keyword>
<proteinExistence type="predicted"/>
<organism evidence="9 10">
    <name type="scientific">Thermincola ferriacetica</name>
    <dbReference type="NCBI Taxonomy" id="281456"/>
    <lineage>
        <taxon>Bacteria</taxon>
        <taxon>Bacillati</taxon>
        <taxon>Bacillota</taxon>
        <taxon>Clostridia</taxon>
        <taxon>Eubacteriales</taxon>
        <taxon>Thermincolaceae</taxon>
        <taxon>Thermincola</taxon>
    </lineage>
</organism>
<name>A0A0L6W5K2_9FIRM</name>
<evidence type="ECO:0000256" key="4">
    <source>
        <dbReference type="ARBA" id="ARBA00022737"/>
    </source>
</evidence>
<comment type="caution">
    <text evidence="9">The sequence shown here is derived from an EMBL/GenBank/DDBJ whole genome shotgun (WGS) entry which is preliminary data.</text>
</comment>
<keyword evidence="5" id="KW-0408">Iron</keyword>
<evidence type="ECO:0000313" key="10">
    <source>
        <dbReference type="Proteomes" id="UP000037175"/>
    </source>
</evidence>
<evidence type="ECO:0000256" key="5">
    <source>
        <dbReference type="ARBA" id="ARBA00023004"/>
    </source>
</evidence>
<dbReference type="GO" id="GO:0030313">
    <property type="term" value="C:cell envelope"/>
    <property type="evidence" value="ECO:0007669"/>
    <property type="project" value="UniProtKB-SubCell"/>
</dbReference>